<sequence length="112" mass="12533">MKIQLTKNAKIGLKEKMVKVSRLLLTIWGGISLIGVIVIGCYVIYSMTLGNRDVEGKATKSDVRFVLNWCGLGDERIEKVLNSYNSAHSFTGDHLDVYEIKITNITVDELTK</sequence>
<evidence type="ECO:0000313" key="3">
    <source>
        <dbReference type="Proteomes" id="UP001232063"/>
    </source>
</evidence>
<keyword evidence="1" id="KW-0812">Transmembrane</keyword>
<evidence type="ECO:0000256" key="1">
    <source>
        <dbReference type="SAM" id="Phobius"/>
    </source>
</evidence>
<reference evidence="2" key="1">
    <citation type="submission" date="2023-05" db="EMBL/GenBank/DDBJ databases">
        <authorList>
            <person name="Zhang X."/>
        </authorList>
    </citation>
    <scope>NUCLEOTIDE SEQUENCE</scope>
    <source>
        <strain evidence="2">BD1B2-1</strain>
    </source>
</reference>
<dbReference type="AlphaFoldDB" id="A0AAE3UJ36"/>
<organism evidence="2 3">
    <name type="scientific">Xanthocytophaga agilis</name>
    <dbReference type="NCBI Taxonomy" id="3048010"/>
    <lineage>
        <taxon>Bacteria</taxon>
        <taxon>Pseudomonadati</taxon>
        <taxon>Bacteroidota</taxon>
        <taxon>Cytophagia</taxon>
        <taxon>Cytophagales</taxon>
        <taxon>Rhodocytophagaceae</taxon>
        <taxon>Xanthocytophaga</taxon>
    </lineage>
</organism>
<comment type="caution">
    <text evidence="2">The sequence shown here is derived from an EMBL/GenBank/DDBJ whole genome shotgun (WGS) entry which is preliminary data.</text>
</comment>
<keyword evidence="3" id="KW-1185">Reference proteome</keyword>
<accession>A0AAE3UJ36</accession>
<name>A0AAE3UJ36_9BACT</name>
<proteinExistence type="predicted"/>
<dbReference type="Proteomes" id="UP001232063">
    <property type="component" value="Unassembled WGS sequence"/>
</dbReference>
<dbReference type="EMBL" id="JASJOU010000021">
    <property type="protein sequence ID" value="MDJ1506236.1"/>
    <property type="molecule type" value="Genomic_DNA"/>
</dbReference>
<keyword evidence="1" id="KW-0472">Membrane</keyword>
<protein>
    <submittedName>
        <fullName evidence="2">Uncharacterized protein</fullName>
    </submittedName>
</protein>
<evidence type="ECO:0000313" key="2">
    <source>
        <dbReference type="EMBL" id="MDJ1506236.1"/>
    </source>
</evidence>
<dbReference type="RefSeq" id="WP_314519061.1">
    <property type="nucleotide sequence ID" value="NZ_JASJOU010000021.1"/>
</dbReference>
<gene>
    <name evidence="2" type="ORF">QNI22_36595</name>
</gene>
<feature type="transmembrane region" description="Helical" evidence="1">
    <location>
        <begin position="20"/>
        <end position="45"/>
    </location>
</feature>
<keyword evidence="1" id="KW-1133">Transmembrane helix</keyword>